<dbReference type="Pfam" id="PF01580">
    <property type="entry name" value="FtsK_SpoIIIE"/>
    <property type="match status" value="1"/>
</dbReference>
<feature type="region of interest" description="Disordered" evidence="3">
    <location>
        <begin position="126"/>
        <end position="147"/>
    </location>
</feature>
<keyword evidence="4" id="KW-1133">Transmembrane helix</keyword>
<dbReference type="SMART" id="SM00382">
    <property type="entry name" value="AAA"/>
    <property type="match status" value="3"/>
</dbReference>
<dbReference type="InterPro" id="IPR008984">
    <property type="entry name" value="SMAD_FHA_dom_sf"/>
</dbReference>
<dbReference type="Gene3D" id="3.40.50.300">
    <property type="entry name" value="P-loop containing nucleotide triphosphate hydrolases"/>
    <property type="match status" value="2"/>
</dbReference>
<dbReference type="PANTHER" id="PTHR22683">
    <property type="entry name" value="SPORULATION PROTEIN RELATED"/>
    <property type="match status" value="1"/>
</dbReference>
<sequence>MWPGDPRPAHSRPAARPAAPRASRRLVAQPDHRRLASVSSTASATSAAGVRAIMREVRRQQRWITRHSGALSTGPAPEEDSRERRGHPRPMSIALLPGPRERATGEGRLLRLPRLLWGRAAGASAAPAHRQAAGPGRAAEQAEQSERAAQAELAAQAAGAALASRWHLAVLEGPDAGLVLPAGGARGIGRDGVLTDPLISRRHLRTRERDRWLLVRDAGSANGTRRRVGPLWLRLRGEARLGEGAQLRMGGTLVELRRRPLDLAVPAPPAPQSAAWMLTASLLCVAVMVVLGIVAMRTGSRGAMGLVMLAPMVLMALMRLIPLLQARGSAGGQGREARRARRQGLGRPGWRSGRPDPPTMLLALAARAPCLVVTDGRRVEGMTGGPEEEASGSGASRGRGSQGPQDALRAWTDGAGRRRVLSLRDGDCLALSGPAAHDTMAWWCAQVLARACARIRLRPGGVELLWGPPSRECSASLLVCHGDRVPATALSVLRAPVEAPSCTPVWWRAVCRLQGLTDESAGGTGGAGRVPREVLLSQVVEELEALDSGELAERWSASGHSPSSGPSRTGGQASGAGPGRGGQGAAGPSGAEAGSAARLEAVLGVGAHGPVRADLVRHGPHALLAGTTGSGKSELLVAWLLQLALGTPPSRLTLVLVDYKGGAAFGALERLPHTAGVLTDLDPAGTRRALSSLEAEVRRRERLLARHGVKDIAGLPAQVVVPRLVVAVDEFAAMAAEHAEVLGSLVRVAAQGRSLGIHLILSTQRPQGAVSPAVRANTPLRVCLRVLDAGDSRDVLGHDGAARLPPHAGRVLVEGAQAPGASRRPAEGLSGRPAGSEAERWSPWAEALGGGGRPVPGVLQAPWCGPPERLAALVDRIAEAAAGGPEPWRPWAPPLPERVEADRAQAMVEASGGPGTALHPGSSAGPVAPGADAGGGERCGGQCGGHSHDRGGESLDPQAAGPGAAHDRLLPAQGVVVALTDLPEEQRLGLWRWSLDAPLLVLGAPGSGRSTALASIAAQAAGIGVGVHVCGPAAGPLRTAMPGAGDEGTDPRARAEDPAGAPGTDPVGTVVGPEDPRRLARLWSLAASGALCGSLLCLDDVEALLPAVDQALGPGQGHALLESVLRTAGATGTRLVLSAPLAAASTRWAGSIGLRLVLGACTTAQASLAGLPHGTVTGAGAGRGAILRAGSATACQVVLPPPWPDPAHVPPPGSTVQGRGGQAGGRGPGPMRLRPLPRRLGAGGAPPGAWAVGGDEAGPLILEPGLSVLVVGPPGSGRSTALETLRRALVELGRPEALSAVVIGTRASRIEAIGPRRGLAPAPGGRVPAENGTSAGPGPAPSRGGQEVQAALQEAGQGALLVVDDLDRRDPGVQAAVEAALDRGATVLASATTERAAATYRGALALLRERGAVVVLWPGLGPAAQVAGMGLRAVIDPQALTLPGRGALVHRGSCMPIQVVAPDPAPLP</sequence>
<keyword evidence="4" id="KW-0812">Transmembrane</keyword>
<dbReference type="SUPFAM" id="SSF49879">
    <property type="entry name" value="SMAD/FHA domain"/>
    <property type="match status" value="1"/>
</dbReference>
<keyword evidence="4" id="KW-0472">Membrane</keyword>
<feature type="transmembrane region" description="Helical" evidence="4">
    <location>
        <begin position="274"/>
        <end position="296"/>
    </location>
</feature>
<name>A0ABM7UCZ1_9ACTO</name>
<feature type="compositionally biased region" description="Gly residues" evidence="3">
    <location>
        <begin position="932"/>
        <end position="944"/>
    </location>
</feature>
<evidence type="ECO:0000313" key="6">
    <source>
        <dbReference type="EMBL" id="BDA65062.1"/>
    </source>
</evidence>
<feature type="domain" description="AAA+ ATPase" evidence="5">
    <location>
        <begin position="995"/>
        <end position="1201"/>
    </location>
</feature>
<feature type="region of interest" description="Disordered" evidence="3">
    <location>
        <begin position="1039"/>
        <end position="1073"/>
    </location>
</feature>
<feature type="region of interest" description="Disordered" evidence="3">
    <location>
        <begin position="816"/>
        <end position="840"/>
    </location>
</feature>
<evidence type="ECO:0000256" key="2">
    <source>
        <dbReference type="ARBA" id="ARBA00022840"/>
    </source>
</evidence>
<keyword evidence="7" id="KW-1185">Reference proteome</keyword>
<feature type="region of interest" description="Disordered" evidence="3">
    <location>
        <begin position="331"/>
        <end position="358"/>
    </location>
</feature>
<dbReference type="InterPro" id="IPR002543">
    <property type="entry name" value="FtsK_dom"/>
</dbReference>
<evidence type="ECO:0000256" key="4">
    <source>
        <dbReference type="SAM" id="Phobius"/>
    </source>
</evidence>
<feature type="region of interest" description="Disordered" evidence="3">
    <location>
        <begin position="1314"/>
        <end position="1346"/>
    </location>
</feature>
<feature type="transmembrane region" description="Helical" evidence="4">
    <location>
        <begin position="303"/>
        <end position="321"/>
    </location>
</feature>
<dbReference type="PANTHER" id="PTHR22683:SF1">
    <property type="entry name" value="TYPE VII SECRETION SYSTEM PROTEIN ESSC"/>
    <property type="match status" value="1"/>
</dbReference>
<dbReference type="CDD" id="cd00060">
    <property type="entry name" value="FHA"/>
    <property type="match status" value="1"/>
</dbReference>
<evidence type="ECO:0000256" key="3">
    <source>
        <dbReference type="SAM" id="MobiDB-lite"/>
    </source>
</evidence>
<accession>A0ABM7UCZ1</accession>
<feature type="region of interest" description="Disordered" evidence="3">
    <location>
        <begin position="910"/>
        <end position="963"/>
    </location>
</feature>
<feature type="region of interest" description="Disordered" evidence="3">
    <location>
        <begin position="378"/>
        <end position="408"/>
    </location>
</feature>
<feature type="compositionally biased region" description="Gly residues" evidence="3">
    <location>
        <begin position="572"/>
        <end position="587"/>
    </location>
</feature>
<feature type="domain" description="AAA+ ATPase" evidence="5">
    <location>
        <begin position="618"/>
        <end position="788"/>
    </location>
</feature>
<feature type="domain" description="AAA+ ATPase" evidence="5">
    <location>
        <begin position="1264"/>
        <end position="1419"/>
    </location>
</feature>
<evidence type="ECO:0000313" key="7">
    <source>
        <dbReference type="Proteomes" id="UP000824496"/>
    </source>
</evidence>
<feature type="compositionally biased region" description="Low complexity" evidence="3">
    <location>
        <begin position="920"/>
        <end position="931"/>
    </location>
</feature>
<proteinExistence type="predicted"/>
<feature type="region of interest" description="Disordered" evidence="3">
    <location>
        <begin position="1"/>
        <end position="49"/>
    </location>
</feature>
<dbReference type="Gene3D" id="2.60.200.20">
    <property type="match status" value="1"/>
</dbReference>
<organism evidence="6 7">
    <name type="scientific">Actinomyces capricornis</name>
    <dbReference type="NCBI Taxonomy" id="2755559"/>
    <lineage>
        <taxon>Bacteria</taxon>
        <taxon>Bacillati</taxon>
        <taxon>Actinomycetota</taxon>
        <taxon>Actinomycetes</taxon>
        <taxon>Actinomycetales</taxon>
        <taxon>Actinomycetaceae</taxon>
        <taxon>Actinomyces</taxon>
    </lineage>
</organism>
<feature type="region of interest" description="Disordered" evidence="3">
    <location>
        <begin position="553"/>
        <end position="593"/>
    </location>
</feature>
<reference evidence="6 7" key="1">
    <citation type="submission" date="2021-08" db="EMBL/GenBank/DDBJ databases">
        <title>Whole genome sequence of novel Actinomyces species strain MAS-1.</title>
        <authorList>
            <person name="Saito M."/>
            <person name="Kuwahara N."/>
            <person name="Takizawa T."/>
            <person name="Gotouda H."/>
            <person name="Ochiai T."/>
        </authorList>
    </citation>
    <scope>NUCLEOTIDE SEQUENCE [LARGE SCALE GENOMIC DNA]</scope>
    <source>
        <strain evidence="6 7">MAS-1</strain>
    </source>
</reference>
<protein>
    <recommendedName>
        <fullName evidence="5">AAA+ ATPase domain-containing protein</fullName>
    </recommendedName>
</protein>
<dbReference type="InterPro" id="IPR050206">
    <property type="entry name" value="FtsK/SpoIIIE/SftA"/>
</dbReference>
<dbReference type="InterPro" id="IPR027417">
    <property type="entry name" value="P-loop_NTPase"/>
</dbReference>
<feature type="compositionally biased region" description="Low complexity" evidence="3">
    <location>
        <begin position="11"/>
        <end position="21"/>
    </location>
</feature>
<feature type="region of interest" description="Disordered" evidence="3">
    <location>
        <begin position="64"/>
        <end position="104"/>
    </location>
</feature>
<evidence type="ECO:0000256" key="1">
    <source>
        <dbReference type="ARBA" id="ARBA00022741"/>
    </source>
</evidence>
<keyword evidence="2" id="KW-0067">ATP-binding</keyword>
<dbReference type="Proteomes" id="UP000824496">
    <property type="component" value="Chromosome"/>
</dbReference>
<feature type="compositionally biased region" description="Low complexity" evidence="3">
    <location>
        <begin position="556"/>
        <end position="571"/>
    </location>
</feature>
<dbReference type="InterPro" id="IPR003593">
    <property type="entry name" value="AAA+_ATPase"/>
</dbReference>
<feature type="compositionally biased region" description="Low complexity" evidence="3">
    <location>
        <begin position="36"/>
        <end position="48"/>
    </location>
</feature>
<evidence type="ECO:0000259" key="5">
    <source>
        <dbReference type="SMART" id="SM00382"/>
    </source>
</evidence>
<keyword evidence="1" id="KW-0547">Nucleotide-binding</keyword>
<gene>
    <name evidence="6" type="ORF">MANAM107_18960</name>
</gene>
<dbReference type="EMBL" id="AP025017">
    <property type="protein sequence ID" value="BDA65062.1"/>
    <property type="molecule type" value="Genomic_DNA"/>
</dbReference>
<dbReference type="SUPFAM" id="SSF52540">
    <property type="entry name" value="P-loop containing nucleoside triphosphate hydrolases"/>
    <property type="match status" value="3"/>
</dbReference>